<dbReference type="OrthoDB" id="2066at2759"/>
<dbReference type="PANTHER" id="PTHR33219:SF14">
    <property type="entry name" value="PROTEIN COFACTOR ASSEMBLY OF COMPLEX C SUBUNIT B CCB3, CHLOROPLASTIC-RELATED"/>
    <property type="match status" value="1"/>
</dbReference>
<evidence type="ECO:0000313" key="3">
    <source>
        <dbReference type="EMBL" id="CBJ31375.1"/>
    </source>
</evidence>
<keyword evidence="4" id="KW-1185">Reference proteome</keyword>
<dbReference type="eggNOG" id="ENOG502S4TK">
    <property type="taxonomic scope" value="Eukaryota"/>
</dbReference>
<dbReference type="STRING" id="2880.D7FTA9"/>
<dbReference type="EMBL" id="FN649755">
    <property type="protein sequence ID" value="CBJ31375.1"/>
    <property type="molecule type" value="Genomic_DNA"/>
</dbReference>
<evidence type="ECO:0000256" key="1">
    <source>
        <dbReference type="SAM" id="MobiDB-lite"/>
    </source>
</evidence>
<dbReference type="AlphaFoldDB" id="D7FTA9"/>
<dbReference type="EMBL" id="FN648429">
    <property type="protein sequence ID" value="CBJ31375.1"/>
    <property type="molecule type" value="Genomic_DNA"/>
</dbReference>
<keyword evidence="2" id="KW-0732">Signal</keyword>
<proteinExistence type="predicted"/>
<sequence>MKVFCVVVALCCAGQAAAGSTGAGPLHGLRSALMTQHQQQRPGGNMNTRRRWSMEKAQPHISPVQGRYSCVAAALPGDSFTSEVVVGGVLNFLSIYNLLITGRVLLSWVPQLQGVQALEPVYLLTDPYLNAFRRLNLTIGGLDLSVLPAFFLLSFATNAVASLGAEMPAPLKRGASWFEGRQAALSRSRRNLAASSVAAFVGRTSSPPPLSSKSESETEAPPGAAKTTRRPLVAFRV</sequence>
<dbReference type="Pfam" id="PF02325">
    <property type="entry name" value="CCB3_YggT"/>
    <property type="match status" value="1"/>
</dbReference>
<evidence type="ECO:0000256" key="2">
    <source>
        <dbReference type="SAM" id="SignalP"/>
    </source>
</evidence>
<feature type="region of interest" description="Disordered" evidence="1">
    <location>
        <begin position="200"/>
        <end position="237"/>
    </location>
</feature>
<name>D7FTA9_ECTSI</name>
<protein>
    <recommendedName>
        <fullName evidence="5">YGGT family protein</fullName>
    </recommendedName>
</protein>
<reference evidence="3 4" key="1">
    <citation type="journal article" date="2010" name="Nature">
        <title>The Ectocarpus genome and the independent evolution of multicellularity in brown algae.</title>
        <authorList>
            <person name="Cock J.M."/>
            <person name="Sterck L."/>
            <person name="Rouze P."/>
            <person name="Scornet D."/>
            <person name="Allen A.E."/>
            <person name="Amoutzias G."/>
            <person name="Anthouard V."/>
            <person name="Artiguenave F."/>
            <person name="Aury J.M."/>
            <person name="Badger J.H."/>
            <person name="Beszteri B."/>
            <person name="Billiau K."/>
            <person name="Bonnet E."/>
            <person name="Bothwell J.H."/>
            <person name="Bowler C."/>
            <person name="Boyen C."/>
            <person name="Brownlee C."/>
            <person name="Carrano C.J."/>
            <person name="Charrier B."/>
            <person name="Cho G.Y."/>
            <person name="Coelho S.M."/>
            <person name="Collen J."/>
            <person name="Corre E."/>
            <person name="Da Silva C."/>
            <person name="Delage L."/>
            <person name="Delaroque N."/>
            <person name="Dittami S.M."/>
            <person name="Doulbeau S."/>
            <person name="Elias M."/>
            <person name="Farnham G."/>
            <person name="Gachon C.M."/>
            <person name="Gschloessl B."/>
            <person name="Heesch S."/>
            <person name="Jabbari K."/>
            <person name="Jubin C."/>
            <person name="Kawai H."/>
            <person name="Kimura K."/>
            <person name="Kloareg B."/>
            <person name="Kupper F.C."/>
            <person name="Lang D."/>
            <person name="Le Bail A."/>
            <person name="Leblanc C."/>
            <person name="Lerouge P."/>
            <person name="Lohr M."/>
            <person name="Lopez P.J."/>
            <person name="Martens C."/>
            <person name="Maumus F."/>
            <person name="Michel G."/>
            <person name="Miranda-Saavedra D."/>
            <person name="Morales J."/>
            <person name="Moreau H."/>
            <person name="Motomura T."/>
            <person name="Nagasato C."/>
            <person name="Napoli C.A."/>
            <person name="Nelson D.R."/>
            <person name="Nyvall-Collen P."/>
            <person name="Peters A.F."/>
            <person name="Pommier C."/>
            <person name="Potin P."/>
            <person name="Poulain J."/>
            <person name="Quesneville H."/>
            <person name="Read B."/>
            <person name="Rensing S.A."/>
            <person name="Ritter A."/>
            <person name="Rousvoal S."/>
            <person name="Samanta M."/>
            <person name="Samson G."/>
            <person name="Schroeder D.C."/>
            <person name="Segurens B."/>
            <person name="Strittmatter M."/>
            <person name="Tonon T."/>
            <person name="Tregear J.W."/>
            <person name="Valentin K."/>
            <person name="von Dassow P."/>
            <person name="Yamagishi T."/>
            <person name="Van de Peer Y."/>
            <person name="Wincker P."/>
        </authorList>
    </citation>
    <scope>NUCLEOTIDE SEQUENCE [LARGE SCALE GENOMIC DNA]</scope>
    <source>
        <strain evidence="4">Ec32 / CCAP1310/4</strain>
    </source>
</reference>
<gene>
    <name evidence="3" type="ORF">Esi_0248_0021</name>
</gene>
<feature type="signal peptide" evidence="2">
    <location>
        <begin position="1"/>
        <end position="18"/>
    </location>
</feature>
<evidence type="ECO:0000313" key="4">
    <source>
        <dbReference type="Proteomes" id="UP000002630"/>
    </source>
</evidence>
<dbReference type="GO" id="GO:0016020">
    <property type="term" value="C:membrane"/>
    <property type="evidence" value="ECO:0007669"/>
    <property type="project" value="InterPro"/>
</dbReference>
<dbReference type="InterPro" id="IPR003425">
    <property type="entry name" value="CCB3/YggT"/>
</dbReference>
<feature type="chain" id="PRO_5003095924" description="YGGT family protein" evidence="2">
    <location>
        <begin position="19"/>
        <end position="237"/>
    </location>
</feature>
<dbReference type="PANTHER" id="PTHR33219">
    <property type="entry name" value="YLMG HOMOLOG PROTEIN 2, CHLOROPLASTIC"/>
    <property type="match status" value="1"/>
</dbReference>
<accession>D7FTA9</accession>
<organism evidence="3 4">
    <name type="scientific">Ectocarpus siliculosus</name>
    <name type="common">Brown alga</name>
    <name type="synonym">Conferva siliculosa</name>
    <dbReference type="NCBI Taxonomy" id="2880"/>
    <lineage>
        <taxon>Eukaryota</taxon>
        <taxon>Sar</taxon>
        <taxon>Stramenopiles</taxon>
        <taxon>Ochrophyta</taxon>
        <taxon>PX clade</taxon>
        <taxon>Phaeophyceae</taxon>
        <taxon>Ectocarpales</taxon>
        <taxon>Ectocarpaceae</taxon>
        <taxon>Ectocarpus</taxon>
    </lineage>
</organism>
<dbReference type="InParanoid" id="D7FTA9"/>
<evidence type="ECO:0008006" key="5">
    <source>
        <dbReference type="Google" id="ProtNLM"/>
    </source>
</evidence>
<dbReference type="Proteomes" id="UP000002630">
    <property type="component" value="Linkage Group LG30"/>
</dbReference>